<name>A0A426ZTC5_ENSVE</name>
<evidence type="ECO:0000313" key="3">
    <source>
        <dbReference type="Proteomes" id="UP000287651"/>
    </source>
</evidence>
<dbReference type="EMBL" id="AMZH03005134">
    <property type="protein sequence ID" value="RRT67171.1"/>
    <property type="molecule type" value="Genomic_DNA"/>
</dbReference>
<accession>A0A426ZTC5</accession>
<evidence type="ECO:0000313" key="2">
    <source>
        <dbReference type="EMBL" id="RRT67171.1"/>
    </source>
</evidence>
<feature type="compositionally biased region" description="Basic and acidic residues" evidence="1">
    <location>
        <begin position="78"/>
        <end position="88"/>
    </location>
</feature>
<protein>
    <submittedName>
        <fullName evidence="2">Uncharacterized protein</fullName>
    </submittedName>
</protein>
<feature type="region of interest" description="Disordered" evidence="1">
    <location>
        <begin position="46"/>
        <end position="109"/>
    </location>
</feature>
<sequence length="109" mass="11716">MNVISLLSEMGGRLVLLMKSRLNITALNLLPVDIVGSGSGAPGLLAPTAGNEIDTLPRRTSTRSEPGQVHKERRRRIGLHEKRGEKGSGSRLTMVDSGEELLQCSRRGG</sequence>
<dbReference type="Proteomes" id="UP000287651">
    <property type="component" value="Unassembled WGS sequence"/>
</dbReference>
<evidence type="ECO:0000256" key="1">
    <source>
        <dbReference type="SAM" id="MobiDB-lite"/>
    </source>
</evidence>
<comment type="caution">
    <text evidence="2">The sequence shown here is derived from an EMBL/GenBank/DDBJ whole genome shotgun (WGS) entry which is preliminary data.</text>
</comment>
<dbReference type="AlphaFoldDB" id="A0A426ZTC5"/>
<proteinExistence type="predicted"/>
<gene>
    <name evidence="2" type="ORF">B296_00009089</name>
</gene>
<organism evidence="2 3">
    <name type="scientific">Ensete ventricosum</name>
    <name type="common">Abyssinian banana</name>
    <name type="synonym">Musa ensete</name>
    <dbReference type="NCBI Taxonomy" id="4639"/>
    <lineage>
        <taxon>Eukaryota</taxon>
        <taxon>Viridiplantae</taxon>
        <taxon>Streptophyta</taxon>
        <taxon>Embryophyta</taxon>
        <taxon>Tracheophyta</taxon>
        <taxon>Spermatophyta</taxon>
        <taxon>Magnoliopsida</taxon>
        <taxon>Liliopsida</taxon>
        <taxon>Zingiberales</taxon>
        <taxon>Musaceae</taxon>
        <taxon>Ensete</taxon>
    </lineage>
</organism>
<reference evidence="2 3" key="1">
    <citation type="journal article" date="2014" name="Agronomy (Basel)">
        <title>A Draft Genome Sequence for Ensete ventricosum, the Drought-Tolerant Tree Against Hunger.</title>
        <authorList>
            <person name="Harrison J."/>
            <person name="Moore K.A."/>
            <person name="Paszkiewicz K."/>
            <person name="Jones T."/>
            <person name="Grant M."/>
            <person name="Ambacheew D."/>
            <person name="Muzemil S."/>
            <person name="Studholme D.J."/>
        </authorList>
    </citation>
    <scope>NUCLEOTIDE SEQUENCE [LARGE SCALE GENOMIC DNA]</scope>
</reference>